<sequence>MGVNCSVVAHPKSLRTAETGEHHEPGHAHRRRDMTMGLILIIVIGYLFLMAFVTFHRLLALLLPETPPPSPISPPVPLF</sequence>
<organism evidence="2 3">
    <name type="scientific">Methylacidimicrobium cyclopophantes</name>
    <dbReference type="NCBI Taxonomy" id="1041766"/>
    <lineage>
        <taxon>Bacteria</taxon>
        <taxon>Pseudomonadati</taxon>
        <taxon>Verrucomicrobiota</taxon>
        <taxon>Methylacidimicrobium</taxon>
    </lineage>
</organism>
<name>A0A5E6MIE7_9BACT</name>
<dbReference type="AlphaFoldDB" id="A0A5E6MIE7"/>
<keyword evidence="3" id="KW-1185">Reference proteome</keyword>
<feature type="transmembrane region" description="Helical" evidence="1">
    <location>
        <begin position="38"/>
        <end position="59"/>
    </location>
</feature>
<comment type="caution">
    <text evidence="2">The sequence shown here is derived from an EMBL/GenBank/DDBJ whole genome shotgun (WGS) entry which is preliminary data.</text>
</comment>
<keyword evidence="1" id="KW-0472">Membrane</keyword>
<evidence type="ECO:0000313" key="2">
    <source>
        <dbReference type="EMBL" id="VVM08003.1"/>
    </source>
</evidence>
<protein>
    <submittedName>
        <fullName evidence="2">Uncharacterized protein</fullName>
    </submittedName>
</protein>
<proteinExistence type="predicted"/>
<dbReference type="Proteomes" id="UP000381693">
    <property type="component" value="Unassembled WGS sequence"/>
</dbReference>
<gene>
    <name evidence="2" type="ORF">MAMC_01936</name>
</gene>
<keyword evidence="1" id="KW-0812">Transmembrane</keyword>
<accession>A0A5E6MIE7</accession>
<keyword evidence="1" id="KW-1133">Transmembrane helix</keyword>
<reference evidence="2" key="1">
    <citation type="submission" date="2019-09" db="EMBL/GenBank/DDBJ databases">
        <authorList>
            <person name="Cremers G."/>
        </authorList>
    </citation>
    <scope>NUCLEOTIDE SEQUENCE [LARGE SCALE GENOMIC DNA]</scope>
    <source>
        <strain evidence="2">3B</strain>
    </source>
</reference>
<dbReference type="EMBL" id="CABFUZ020000217">
    <property type="protein sequence ID" value="VVM08003.1"/>
    <property type="molecule type" value="Genomic_DNA"/>
</dbReference>
<evidence type="ECO:0000256" key="1">
    <source>
        <dbReference type="SAM" id="Phobius"/>
    </source>
</evidence>
<evidence type="ECO:0000313" key="3">
    <source>
        <dbReference type="Proteomes" id="UP000381693"/>
    </source>
</evidence>